<dbReference type="PANTHER" id="PTHR32309">
    <property type="entry name" value="TYROSINE-PROTEIN KINASE"/>
    <property type="match status" value="1"/>
</dbReference>
<protein>
    <recommendedName>
        <fullName evidence="5">Capsule biosynthesis protein</fullName>
    </recommendedName>
</protein>
<dbReference type="Proteomes" id="UP001139104">
    <property type="component" value="Unassembled WGS sequence"/>
</dbReference>
<feature type="coiled-coil region" evidence="1">
    <location>
        <begin position="300"/>
        <end position="327"/>
    </location>
</feature>
<keyword evidence="2" id="KW-1133">Transmembrane helix</keyword>
<gene>
    <name evidence="3" type="ORF">K2U94_03600</name>
</gene>
<dbReference type="InterPro" id="IPR050445">
    <property type="entry name" value="Bact_polysacc_biosynth/exp"/>
</dbReference>
<dbReference type="RefSeq" id="WP_243065897.1">
    <property type="nucleotide sequence ID" value="NZ_JAIVFK010000003.1"/>
</dbReference>
<sequence>MLSGLLPQERETSLKPADAQILPAQPRVAARLPEGRGLVLPGLGDMRPVTGAVARLRSLSPLKLSFLLVVVLPTVIAALYAFFWASNRYVSEFRVAVRAVEPIKTGGLADLFGLGGFSQAGNDSNAVVQYLQSREAFEQIQQRFPLEKKFSDHSIDWFSRFTGRPDIERLTRYWDSMIDAYFETSTGTVIVRASGFSAQDAYAIARLMLADSEALINRMSKRARDDSVAFAEKEVSAAEARLEEVRKKARALQDKEAILDPMKSAEVNITLTAKLREQIAQQSAELATQKLRLSPTAPSVRASEESIAGLKRELQRIRAEATAARGSRAAVDDSGAARPLSTVFGAFQQLADEKTFAEKAYLSALAALETARLDANRQQVYLSTIVPPGLPQEAAFPRPLRQTGITFLIAAALWLIALMGVYSVREHM</sequence>
<proteinExistence type="predicted"/>
<evidence type="ECO:0000313" key="3">
    <source>
        <dbReference type="EMBL" id="MCI4681855.1"/>
    </source>
</evidence>
<evidence type="ECO:0000313" key="4">
    <source>
        <dbReference type="Proteomes" id="UP001139104"/>
    </source>
</evidence>
<feature type="transmembrane region" description="Helical" evidence="2">
    <location>
        <begin position="64"/>
        <end position="85"/>
    </location>
</feature>
<accession>A0ABS9Z337</accession>
<keyword evidence="1" id="KW-0175">Coiled coil</keyword>
<evidence type="ECO:0000256" key="2">
    <source>
        <dbReference type="SAM" id="Phobius"/>
    </source>
</evidence>
<dbReference type="EMBL" id="JAIVFP010000001">
    <property type="protein sequence ID" value="MCI4681855.1"/>
    <property type="molecule type" value="Genomic_DNA"/>
</dbReference>
<evidence type="ECO:0000256" key="1">
    <source>
        <dbReference type="SAM" id="Coils"/>
    </source>
</evidence>
<feature type="transmembrane region" description="Helical" evidence="2">
    <location>
        <begin position="405"/>
        <end position="424"/>
    </location>
</feature>
<name>A0ABS9Z337_9HYPH</name>
<keyword evidence="2" id="KW-0472">Membrane</keyword>
<comment type="caution">
    <text evidence="3">The sequence shown here is derived from an EMBL/GenBank/DDBJ whole genome shotgun (WGS) entry which is preliminary data.</text>
</comment>
<keyword evidence="2" id="KW-0812">Transmembrane</keyword>
<feature type="coiled-coil region" evidence="1">
    <location>
        <begin position="228"/>
        <end position="255"/>
    </location>
</feature>
<evidence type="ECO:0008006" key="5">
    <source>
        <dbReference type="Google" id="ProtNLM"/>
    </source>
</evidence>
<keyword evidence="4" id="KW-1185">Reference proteome</keyword>
<reference evidence="3" key="1">
    <citation type="journal article" date="2022" name="ISME J.">
        <title>Identification of active gaseous-alkane degraders at natural gas seeps.</title>
        <authorList>
            <person name="Farhan Ul Haque M."/>
            <person name="Hernandez M."/>
            <person name="Crombie A.T."/>
            <person name="Murrell J.C."/>
        </authorList>
    </citation>
    <scope>NUCLEOTIDE SEQUENCE</scope>
    <source>
        <strain evidence="3">PC2</strain>
    </source>
</reference>
<dbReference type="PANTHER" id="PTHR32309:SF13">
    <property type="entry name" value="FERRIC ENTEROBACTIN TRANSPORT PROTEIN FEPE"/>
    <property type="match status" value="1"/>
</dbReference>
<organism evidence="3 4">
    <name type="scientific">Candidatus Rhodoblastus alkanivorans</name>
    <dbReference type="NCBI Taxonomy" id="2954117"/>
    <lineage>
        <taxon>Bacteria</taxon>
        <taxon>Pseudomonadati</taxon>
        <taxon>Pseudomonadota</taxon>
        <taxon>Alphaproteobacteria</taxon>
        <taxon>Hyphomicrobiales</taxon>
        <taxon>Rhodoblastaceae</taxon>
        <taxon>Rhodoblastus</taxon>
    </lineage>
</organism>